<keyword evidence="7" id="KW-1133">Transmembrane helix</keyword>
<evidence type="ECO:0000256" key="2">
    <source>
        <dbReference type="ARBA" id="ARBA00022475"/>
    </source>
</evidence>
<keyword evidence="3" id="KW-0597">Phosphoprotein</keyword>
<dbReference type="Gene3D" id="3.30.565.10">
    <property type="entry name" value="Histidine kinase-like ATPase, C-terminal domain"/>
    <property type="match status" value="1"/>
</dbReference>
<dbReference type="AlphaFoldDB" id="A0A371P7M7"/>
<evidence type="ECO:0000256" key="7">
    <source>
        <dbReference type="SAM" id="Phobius"/>
    </source>
</evidence>
<dbReference type="InterPro" id="IPR036890">
    <property type="entry name" value="HATPase_C_sf"/>
</dbReference>
<dbReference type="GO" id="GO:0005886">
    <property type="term" value="C:plasma membrane"/>
    <property type="evidence" value="ECO:0007669"/>
    <property type="project" value="UniProtKB-SubCell"/>
</dbReference>
<proteinExistence type="predicted"/>
<dbReference type="InterPro" id="IPR010559">
    <property type="entry name" value="Sig_transdc_His_kin_internal"/>
</dbReference>
<feature type="domain" description="HAMP" evidence="8">
    <location>
        <begin position="290"/>
        <end position="343"/>
    </location>
</feature>
<dbReference type="Gene3D" id="6.10.340.10">
    <property type="match status" value="1"/>
</dbReference>
<evidence type="ECO:0000313" key="9">
    <source>
        <dbReference type="EMBL" id="REK71885.1"/>
    </source>
</evidence>
<accession>A0A371P7M7</accession>
<dbReference type="InterPro" id="IPR003660">
    <property type="entry name" value="HAMP_dom"/>
</dbReference>
<evidence type="ECO:0000313" key="10">
    <source>
        <dbReference type="Proteomes" id="UP000261905"/>
    </source>
</evidence>
<evidence type="ECO:0000256" key="1">
    <source>
        <dbReference type="ARBA" id="ARBA00004651"/>
    </source>
</evidence>
<keyword evidence="10" id="KW-1185">Reference proteome</keyword>
<dbReference type="Pfam" id="PF02518">
    <property type="entry name" value="HATPase_c"/>
    <property type="match status" value="1"/>
</dbReference>
<evidence type="ECO:0000259" key="8">
    <source>
        <dbReference type="PROSITE" id="PS50885"/>
    </source>
</evidence>
<dbReference type="SUPFAM" id="SSF158472">
    <property type="entry name" value="HAMP domain-like"/>
    <property type="match status" value="1"/>
</dbReference>
<organism evidence="9 10">
    <name type="scientific">Paenibacillus paeoniae</name>
    <dbReference type="NCBI Taxonomy" id="2292705"/>
    <lineage>
        <taxon>Bacteria</taxon>
        <taxon>Bacillati</taxon>
        <taxon>Bacillota</taxon>
        <taxon>Bacilli</taxon>
        <taxon>Bacillales</taxon>
        <taxon>Paenibacillaceae</taxon>
        <taxon>Paenibacillus</taxon>
    </lineage>
</organism>
<keyword evidence="7" id="KW-0812">Transmembrane</keyword>
<dbReference type="CDD" id="cd06225">
    <property type="entry name" value="HAMP"/>
    <property type="match status" value="1"/>
</dbReference>
<dbReference type="Proteomes" id="UP000261905">
    <property type="component" value="Unassembled WGS sequence"/>
</dbReference>
<dbReference type="OrthoDB" id="759642at2"/>
<dbReference type="PANTHER" id="PTHR34220">
    <property type="entry name" value="SENSOR HISTIDINE KINASE YPDA"/>
    <property type="match status" value="1"/>
</dbReference>
<evidence type="ECO:0000256" key="3">
    <source>
        <dbReference type="ARBA" id="ARBA00022553"/>
    </source>
</evidence>
<dbReference type="GO" id="GO:0000155">
    <property type="term" value="F:phosphorelay sensor kinase activity"/>
    <property type="evidence" value="ECO:0007669"/>
    <property type="project" value="InterPro"/>
</dbReference>
<gene>
    <name evidence="9" type="ORF">DX130_19450</name>
</gene>
<dbReference type="Pfam" id="PF00672">
    <property type="entry name" value="HAMP"/>
    <property type="match status" value="1"/>
</dbReference>
<dbReference type="PROSITE" id="PS50885">
    <property type="entry name" value="HAMP"/>
    <property type="match status" value="1"/>
</dbReference>
<comment type="subcellular location">
    <subcellularLocation>
        <location evidence="1">Cell membrane</location>
        <topology evidence="1">Multi-pass membrane protein</topology>
    </subcellularLocation>
</comment>
<dbReference type="PANTHER" id="PTHR34220:SF7">
    <property type="entry name" value="SENSOR HISTIDINE KINASE YPDA"/>
    <property type="match status" value="1"/>
</dbReference>
<feature type="transmembrane region" description="Helical" evidence="7">
    <location>
        <begin position="12"/>
        <end position="33"/>
    </location>
</feature>
<keyword evidence="4" id="KW-0808">Transferase</keyword>
<dbReference type="SUPFAM" id="SSF55874">
    <property type="entry name" value="ATPase domain of HSP90 chaperone/DNA topoisomerase II/histidine kinase"/>
    <property type="match status" value="1"/>
</dbReference>
<comment type="caution">
    <text evidence="9">The sequence shown here is derived from an EMBL/GenBank/DDBJ whole genome shotgun (WGS) entry which is preliminary data.</text>
</comment>
<name>A0A371P7M7_9BACL</name>
<dbReference type="Pfam" id="PF06580">
    <property type="entry name" value="His_kinase"/>
    <property type="match status" value="1"/>
</dbReference>
<evidence type="ECO:0000256" key="6">
    <source>
        <dbReference type="ARBA" id="ARBA00023136"/>
    </source>
</evidence>
<protein>
    <submittedName>
        <fullName evidence="9">HAMP domain-containing protein</fullName>
    </submittedName>
</protein>
<dbReference type="InterPro" id="IPR003594">
    <property type="entry name" value="HATPase_dom"/>
</dbReference>
<sequence>MKWAHRLSNKSIRFKLLVGFLLFVIPLQLLLIFDNYYAMTVVREQVANSNRNLAALYMDQIDRSLEEVDKYLRTTVAFESDLIMLDLPKGINSDNYYLAKINLFNKLERDINTYKEMDYLFVYSSVNRELITNHPPGDTMDQLKEIREGMAAMLRERESWPKGAFELWFPYQLGDDYYISKIQKIGNVYIGAWAKASKLMSPLGLLDMGPEGKSLLVTDNMEPMNGVMPLDNRDDYLQVSTQSEQGQFALLILIPYSVILEHLPFLQRIWYVVILGALIILPIFYMFLRQNILNPINRIVTVMRRVRDGNLDQRVEPYPVSSEFELMNDVFNSMVAQIKALKIDVYEEKLLSQQAELKHLQLQINPHFFLNALNTIYNLAQFRNYQLIQDMSDYLIQYMRFMFQNNLKLVTVEDEIAHTRNYLNIQAMRFQDGFTYEIRSDDASLMQARIPPLMIQTFVENTIKHAITMDEPIHLRVDVEADDDQASFLRIVIRDTGQGFSEEALGKWQQEPDAEHHGDRHIGIWNARRRLRLIYQEKARLQLSNHPEGGANVEIRIPLQFEISSEEGYDVSIIDR</sequence>
<keyword evidence="2" id="KW-1003">Cell membrane</keyword>
<dbReference type="SMART" id="SM00304">
    <property type="entry name" value="HAMP"/>
    <property type="match status" value="1"/>
</dbReference>
<dbReference type="RefSeq" id="WP_116048201.1">
    <property type="nucleotide sequence ID" value="NZ_QUBQ01000004.1"/>
</dbReference>
<feature type="transmembrane region" description="Helical" evidence="7">
    <location>
        <begin position="269"/>
        <end position="288"/>
    </location>
</feature>
<dbReference type="EMBL" id="QUBQ01000004">
    <property type="protein sequence ID" value="REK71885.1"/>
    <property type="molecule type" value="Genomic_DNA"/>
</dbReference>
<evidence type="ECO:0000256" key="5">
    <source>
        <dbReference type="ARBA" id="ARBA00022777"/>
    </source>
</evidence>
<dbReference type="InterPro" id="IPR050640">
    <property type="entry name" value="Bact_2-comp_sensor_kinase"/>
</dbReference>
<keyword evidence="6 7" id="KW-0472">Membrane</keyword>
<keyword evidence="5" id="KW-0418">Kinase</keyword>
<reference evidence="9 10" key="1">
    <citation type="submission" date="2018-08" db="EMBL/GenBank/DDBJ databases">
        <title>Paenibacillus sp. M4BSY-1, whole genome shotgun sequence.</title>
        <authorList>
            <person name="Tuo L."/>
        </authorList>
    </citation>
    <scope>NUCLEOTIDE SEQUENCE [LARGE SCALE GENOMIC DNA]</scope>
    <source>
        <strain evidence="9 10">M4BSY-1</strain>
    </source>
</reference>
<evidence type="ECO:0000256" key="4">
    <source>
        <dbReference type="ARBA" id="ARBA00022679"/>
    </source>
</evidence>